<dbReference type="AlphaFoldDB" id="A0A9D3ZWN7"/>
<dbReference type="Proteomes" id="UP000828251">
    <property type="component" value="Unassembled WGS sequence"/>
</dbReference>
<sequence length="80" mass="9073">MIHAYVKTLASTVGRGSEKENILCLYNKVYWVSCFFFSEDLIDELEVRIVVTLETYGVKNIVGIPFGYRGFSDKGLAEMP</sequence>
<name>A0A9D3ZWN7_9ROSI</name>
<comment type="caution">
    <text evidence="1">The sequence shown here is derived from an EMBL/GenBank/DDBJ whole genome shotgun (WGS) entry which is preliminary data.</text>
</comment>
<organism evidence="1 2">
    <name type="scientific">Gossypium stocksii</name>
    <dbReference type="NCBI Taxonomy" id="47602"/>
    <lineage>
        <taxon>Eukaryota</taxon>
        <taxon>Viridiplantae</taxon>
        <taxon>Streptophyta</taxon>
        <taxon>Embryophyta</taxon>
        <taxon>Tracheophyta</taxon>
        <taxon>Spermatophyta</taxon>
        <taxon>Magnoliopsida</taxon>
        <taxon>eudicotyledons</taxon>
        <taxon>Gunneridae</taxon>
        <taxon>Pentapetalae</taxon>
        <taxon>rosids</taxon>
        <taxon>malvids</taxon>
        <taxon>Malvales</taxon>
        <taxon>Malvaceae</taxon>
        <taxon>Malvoideae</taxon>
        <taxon>Gossypium</taxon>
    </lineage>
</organism>
<protein>
    <submittedName>
        <fullName evidence="1">Uncharacterized protein</fullName>
    </submittedName>
</protein>
<gene>
    <name evidence="1" type="ORF">J1N35_025933</name>
</gene>
<feature type="non-terminal residue" evidence="1">
    <location>
        <position position="80"/>
    </location>
</feature>
<proteinExistence type="predicted"/>
<reference evidence="1 2" key="1">
    <citation type="journal article" date="2021" name="Plant Biotechnol. J.">
        <title>Multi-omics assisted identification of the key and species-specific regulatory components of drought-tolerant mechanisms in Gossypium stocksii.</title>
        <authorList>
            <person name="Yu D."/>
            <person name="Ke L."/>
            <person name="Zhang D."/>
            <person name="Wu Y."/>
            <person name="Sun Y."/>
            <person name="Mei J."/>
            <person name="Sun J."/>
            <person name="Sun Y."/>
        </authorList>
    </citation>
    <scope>NUCLEOTIDE SEQUENCE [LARGE SCALE GENOMIC DNA]</scope>
    <source>
        <strain evidence="2">cv. E1</strain>
        <tissue evidence="1">Leaf</tissue>
    </source>
</reference>
<evidence type="ECO:0000313" key="2">
    <source>
        <dbReference type="Proteomes" id="UP000828251"/>
    </source>
</evidence>
<evidence type="ECO:0000313" key="1">
    <source>
        <dbReference type="EMBL" id="KAH1073605.1"/>
    </source>
</evidence>
<accession>A0A9D3ZWN7</accession>
<keyword evidence="2" id="KW-1185">Reference proteome</keyword>
<dbReference type="EMBL" id="JAIQCV010000008">
    <property type="protein sequence ID" value="KAH1073605.1"/>
    <property type="molecule type" value="Genomic_DNA"/>
</dbReference>
<dbReference type="OrthoDB" id="537915at2759"/>